<feature type="transmembrane region" description="Helical" evidence="1">
    <location>
        <begin position="271"/>
        <end position="289"/>
    </location>
</feature>
<dbReference type="Proteomes" id="UP000652761">
    <property type="component" value="Unassembled WGS sequence"/>
</dbReference>
<protein>
    <recommendedName>
        <fullName evidence="4">Transmembrane protein</fullName>
    </recommendedName>
</protein>
<evidence type="ECO:0008006" key="4">
    <source>
        <dbReference type="Google" id="ProtNLM"/>
    </source>
</evidence>
<proteinExistence type="predicted"/>
<evidence type="ECO:0000313" key="2">
    <source>
        <dbReference type="EMBL" id="MQM22409.1"/>
    </source>
</evidence>
<gene>
    <name evidence="2" type="ORF">Taro_055461</name>
</gene>
<keyword evidence="1" id="KW-0812">Transmembrane</keyword>
<sequence length="342" mass="36169">MSACSLFEFIAYLTGLNSNPFGSSDPWVAARPSGSLAGIREVGSLQWYQSSGVVSFLAGSECELQESVAAVAGCACFESGCWFARAAVGFILGLCVRVGMSRRLREPACVVAFTGAGLWSMEPVEGVLALLAVPLLWGRWYDCVLHLERVSFSMICVFVAGGFVASVAYSTLFGLRLLACSFWQVSCGESSLLAVLFRPLMQLCCILPSFGACGSTLYLCSSGLFSYHLEPLAAFVPRVAPGACVGTVGCASVLIVSVVHRFASLLGVRAIELSASGTLCAGCALWLYHYRCGVAALPCLGSRIGVVSIPVWFADILGCLALPTSDVFFGFACVRVPVEQVF</sequence>
<feature type="transmembrane region" description="Helical" evidence="1">
    <location>
        <begin position="239"/>
        <end position="259"/>
    </location>
</feature>
<dbReference type="EMBL" id="NMUH01012861">
    <property type="protein sequence ID" value="MQM22409.1"/>
    <property type="molecule type" value="Genomic_DNA"/>
</dbReference>
<feature type="transmembrane region" description="Helical" evidence="1">
    <location>
        <begin position="200"/>
        <end position="219"/>
    </location>
</feature>
<name>A0A843XRG0_COLES</name>
<evidence type="ECO:0000256" key="1">
    <source>
        <dbReference type="SAM" id="Phobius"/>
    </source>
</evidence>
<feature type="transmembrane region" description="Helical" evidence="1">
    <location>
        <begin position="107"/>
        <end position="132"/>
    </location>
</feature>
<organism evidence="2 3">
    <name type="scientific">Colocasia esculenta</name>
    <name type="common">Wild taro</name>
    <name type="synonym">Arum esculentum</name>
    <dbReference type="NCBI Taxonomy" id="4460"/>
    <lineage>
        <taxon>Eukaryota</taxon>
        <taxon>Viridiplantae</taxon>
        <taxon>Streptophyta</taxon>
        <taxon>Embryophyta</taxon>
        <taxon>Tracheophyta</taxon>
        <taxon>Spermatophyta</taxon>
        <taxon>Magnoliopsida</taxon>
        <taxon>Liliopsida</taxon>
        <taxon>Araceae</taxon>
        <taxon>Aroideae</taxon>
        <taxon>Colocasieae</taxon>
        <taxon>Colocasia</taxon>
    </lineage>
</organism>
<feature type="transmembrane region" description="Helical" evidence="1">
    <location>
        <begin position="82"/>
        <end position="100"/>
    </location>
</feature>
<feature type="transmembrane region" description="Helical" evidence="1">
    <location>
        <begin position="309"/>
        <end position="334"/>
    </location>
</feature>
<accession>A0A843XRG0</accession>
<evidence type="ECO:0000313" key="3">
    <source>
        <dbReference type="Proteomes" id="UP000652761"/>
    </source>
</evidence>
<keyword evidence="1" id="KW-0472">Membrane</keyword>
<reference evidence="2" key="1">
    <citation type="submission" date="2017-07" db="EMBL/GenBank/DDBJ databases">
        <title>Taro Niue Genome Assembly and Annotation.</title>
        <authorList>
            <person name="Atibalentja N."/>
            <person name="Keating K."/>
            <person name="Fields C.J."/>
        </authorList>
    </citation>
    <scope>NUCLEOTIDE SEQUENCE</scope>
    <source>
        <strain evidence="2">Niue_2</strain>
        <tissue evidence="2">Leaf</tissue>
    </source>
</reference>
<keyword evidence="3" id="KW-1185">Reference proteome</keyword>
<dbReference type="AlphaFoldDB" id="A0A843XRG0"/>
<feature type="transmembrane region" description="Helical" evidence="1">
    <location>
        <begin position="152"/>
        <end position="179"/>
    </location>
</feature>
<comment type="caution">
    <text evidence="2">The sequence shown here is derived from an EMBL/GenBank/DDBJ whole genome shotgun (WGS) entry which is preliminary data.</text>
</comment>
<keyword evidence="1" id="KW-1133">Transmembrane helix</keyword>